<dbReference type="AlphaFoldDB" id="A0A1M7EB10"/>
<dbReference type="RefSeq" id="WP_073082332.1">
    <property type="nucleotide sequence ID" value="NZ_FRBL01000005.1"/>
</dbReference>
<dbReference type="Proteomes" id="UP000184420">
    <property type="component" value="Unassembled WGS sequence"/>
</dbReference>
<evidence type="ECO:0000256" key="3">
    <source>
        <dbReference type="ARBA" id="ARBA00022729"/>
    </source>
</evidence>
<reference evidence="7 8" key="1">
    <citation type="submission" date="2016-11" db="EMBL/GenBank/DDBJ databases">
        <authorList>
            <person name="Jaros S."/>
            <person name="Januszkiewicz K."/>
            <person name="Wedrychowicz H."/>
        </authorList>
    </citation>
    <scope>NUCLEOTIDE SEQUENCE [LARGE SCALE GENOMIC DNA]</scope>
    <source>
        <strain evidence="7 8">DSM 27406</strain>
    </source>
</reference>
<comment type="similarity">
    <text evidence="2">Belongs to the SusD family.</text>
</comment>
<feature type="domain" description="RagB/SusD" evidence="6">
    <location>
        <begin position="285"/>
        <end position="487"/>
    </location>
</feature>
<protein>
    <submittedName>
        <fullName evidence="7">Starch-binding associating with outer membrane</fullName>
    </submittedName>
</protein>
<dbReference type="STRING" id="1419482.SAMN05444266_105366"/>
<evidence type="ECO:0000313" key="7">
    <source>
        <dbReference type="EMBL" id="SHL88952.1"/>
    </source>
</evidence>
<evidence type="ECO:0000313" key="8">
    <source>
        <dbReference type="Proteomes" id="UP000184420"/>
    </source>
</evidence>
<proteinExistence type="inferred from homology"/>
<name>A0A1M7EB10_9BACT</name>
<evidence type="ECO:0000256" key="4">
    <source>
        <dbReference type="ARBA" id="ARBA00023136"/>
    </source>
</evidence>
<evidence type="ECO:0000259" key="6">
    <source>
        <dbReference type="Pfam" id="PF07980"/>
    </source>
</evidence>
<dbReference type="InterPro" id="IPR012944">
    <property type="entry name" value="SusD_RagB_dom"/>
</dbReference>
<gene>
    <name evidence="7" type="ORF">SAMN05444266_105366</name>
</gene>
<evidence type="ECO:0000256" key="2">
    <source>
        <dbReference type="ARBA" id="ARBA00006275"/>
    </source>
</evidence>
<dbReference type="OrthoDB" id="9783641at2"/>
<keyword evidence="4" id="KW-0472">Membrane</keyword>
<evidence type="ECO:0000256" key="5">
    <source>
        <dbReference type="ARBA" id="ARBA00023237"/>
    </source>
</evidence>
<dbReference type="EMBL" id="FRBL01000005">
    <property type="protein sequence ID" value="SHL88952.1"/>
    <property type="molecule type" value="Genomic_DNA"/>
</dbReference>
<evidence type="ECO:0000256" key="1">
    <source>
        <dbReference type="ARBA" id="ARBA00004442"/>
    </source>
</evidence>
<comment type="subcellular location">
    <subcellularLocation>
        <location evidence="1">Cell outer membrane</location>
    </subcellularLocation>
</comment>
<sequence>MIKHIFRTSLAVAVTLNMASCSLKEELGSTLTRQEADSVITVASLLKNAYDGLQMPYQDFSNTWGMMVHSTDEAVGPTRAGDWDDNGVWRALHEHTWTADHSHIQSAFSSLLQLQFAATNVLSFRPNDVQASEARFLRALSMFTTVDLWGQVPFRTPQDTLLNAPRVLKSAEALDFIIAELKAIIPTLPDRPIAPAYQANKDAARFLLMKCYLNKGTFLNREAPTFDAADMQEVIKYADEIIASPGSYKLADNYYDNFARDNDVKSTENIFTQRNGPGFSTVRSGNSAFARWKFTLHYNMNPSGWNGFATLSDFYDKYEATDTRRGGAYDGVTNISGLRVGFLVGQQYDQTGKALQDRKGNPLAFTREVAIKETGNNLEVTGIRVIKYPPDFLTSSSSKDGQEASNDYVFFRYADVLLMKAEALLRTGSTAGLAIVNQIRLKRGATPIVSLTLANLIDERGRELYWEGWRRQDLIRFGKYLEPWQLKATDNKRNLLFPIPTSDLAVNKNLTQNPGY</sequence>
<dbReference type="GO" id="GO:0009279">
    <property type="term" value="C:cell outer membrane"/>
    <property type="evidence" value="ECO:0007669"/>
    <property type="project" value="UniProtKB-SubCell"/>
</dbReference>
<keyword evidence="3" id="KW-0732">Signal</keyword>
<keyword evidence="8" id="KW-1185">Reference proteome</keyword>
<keyword evidence="5" id="KW-0998">Cell outer membrane</keyword>
<accession>A0A1M7EB10</accession>
<dbReference type="InterPro" id="IPR011990">
    <property type="entry name" value="TPR-like_helical_dom_sf"/>
</dbReference>
<dbReference type="Pfam" id="PF07980">
    <property type="entry name" value="SusD_RagB"/>
    <property type="match status" value="1"/>
</dbReference>
<dbReference type="Gene3D" id="1.25.40.390">
    <property type="match status" value="1"/>
</dbReference>
<dbReference type="SUPFAM" id="SSF48452">
    <property type="entry name" value="TPR-like"/>
    <property type="match status" value="1"/>
</dbReference>
<organism evidence="7 8">
    <name type="scientific">Chitinophaga jiangningensis</name>
    <dbReference type="NCBI Taxonomy" id="1419482"/>
    <lineage>
        <taxon>Bacteria</taxon>
        <taxon>Pseudomonadati</taxon>
        <taxon>Bacteroidota</taxon>
        <taxon>Chitinophagia</taxon>
        <taxon>Chitinophagales</taxon>
        <taxon>Chitinophagaceae</taxon>
        <taxon>Chitinophaga</taxon>
    </lineage>
</organism>